<feature type="non-terminal residue" evidence="2">
    <location>
        <position position="1"/>
    </location>
</feature>
<sequence>SQNHGYAVDDTSLPDFVEITHRSVNDGTVEGMRHKELPIFSVQYRPEASPGPTDNLYLFDEFEDLMRKGK</sequence>
<dbReference type="Pfam" id="PF00117">
    <property type="entry name" value="GATase"/>
    <property type="match status" value="1"/>
</dbReference>
<dbReference type="EMBL" id="AZMM01005917">
    <property type="protein sequence ID" value="ETJ40180.1"/>
    <property type="molecule type" value="Genomic_DNA"/>
</dbReference>
<dbReference type="InterPro" id="IPR029062">
    <property type="entry name" value="Class_I_gatase-like"/>
</dbReference>
<reference evidence="2" key="1">
    <citation type="submission" date="2013-12" db="EMBL/GenBank/DDBJ databases">
        <title>A Varibaculum cambriense genome reconstructed from a premature infant gut community with otherwise low bacterial novelty that shifts toward anaerobic metabolism during the third week of life.</title>
        <authorList>
            <person name="Brown C.T."/>
            <person name="Sharon I."/>
            <person name="Thomas B.C."/>
            <person name="Castelle C.J."/>
            <person name="Morowitz M.J."/>
            <person name="Banfield J.F."/>
        </authorList>
    </citation>
    <scope>NUCLEOTIDE SEQUENCE</scope>
</reference>
<feature type="domain" description="Glutamine amidotransferase" evidence="1">
    <location>
        <begin position="1"/>
        <end position="64"/>
    </location>
</feature>
<dbReference type="Gene3D" id="3.40.50.880">
    <property type="match status" value="1"/>
</dbReference>
<dbReference type="AlphaFoldDB" id="W1YEM2"/>
<evidence type="ECO:0000313" key="2">
    <source>
        <dbReference type="EMBL" id="ETJ40180.1"/>
    </source>
</evidence>
<accession>W1YEM2</accession>
<organism evidence="2">
    <name type="scientific">human gut metagenome</name>
    <dbReference type="NCBI Taxonomy" id="408170"/>
    <lineage>
        <taxon>unclassified sequences</taxon>
        <taxon>metagenomes</taxon>
        <taxon>organismal metagenomes</taxon>
    </lineage>
</organism>
<evidence type="ECO:0000259" key="1">
    <source>
        <dbReference type="Pfam" id="PF00117"/>
    </source>
</evidence>
<dbReference type="InterPro" id="IPR017926">
    <property type="entry name" value="GATASE"/>
</dbReference>
<comment type="caution">
    <text evidence="2">The sequence shown here is derived from an EMBL/GenBank/DDBJ whole genome shotgun (WGS) entry which is preliminary data.</text>
</comment>
<dbReference type="PROSITE" id="PS51273">
    <property type="entry name" value="GATASE_TYPE_1"/>
    <property type="match status" value="1"/>
</dbReference>
<proteinExistence type="predicted"/>
<dbReference type="SUPFAM" id="SSF52317">
    <property type="entry name" value="Class I glutamine amidotransferase-like"/>
    <property type="match status" value="1"/>
</dbReference>
<gene>
    <name evidence="2" type="ORF">Q604_UNBC05917G0001</name>
</gene>
<protein>
    <submittedName>
        <fullName evidence="2">Carbamoyl-phosphate synthase small chain</fullName>
    </submittedName>
</protein>
<name>W1YEM2_9ZZZZ</name>